<dbReference type="EMBL" id="JAUTBK010000002">
    <property type="protein sequence ID" value="MDQ1209771.1"/>
    <property type="molecule type" value="Genomic_DNA"/>
</dbReference>
<proteinExistence type="predicted"/>
<name>A0ABU0UZA8_ACIBI</name>
<dbReference type="RefSeq" id="WP_307004257.1">
    <property type="nucleotide sequence ID" value="NZ_JAUTBK010000002.1"/>
</dbReference>
<organism evidence="1 2">
    <name type="scientific">Acinetobacter baylyi</name>
    <dbReference type="NCBI Taxonomy" id="202950"/>
    <lineage>
        <taxon>Bacteria</taxon>
        <taxon>Pseudomonadati</taxon>
        <taxon>Pseudomonadota</taxon>
        <taxon>Gammaproteobacteria</taxon>
        <taxon>Moraxellales</taxon>
        <taxon>Moraxellaceae</taxon>
        <taxon>Acinetobacter</taxon>
    </lineage>
</organism>
<keyword evidence="2" id="KW-1185">Reference proteome</keyword>
<protein>
    <submittedName>
        <fullName evidence="1">Uncharacterized protein</fullName>
    </submittedName>
</protein>
<dbReference type="Proteomes" id="UP001233360">
    <property type="component" value="Unassembled WGS sequence"/>
</dbReference>
<evidence type="ECO:0000313" key="2">
    <source>
        <dbReference type="Proteomes" id="UP001233360"/>
    </source>
</evidence>
<reference evidence="1 2" key="1">
    <citation type="submission" date="2023-07" db="EMBL/GenBank/DDBJ databases">
        <title>Functional and genomic diversity of the sorghum phyllosphere microbiome.</title>
        <authorList>
            <person name="Shade A."/>
        </authorList>
    </citation>
    <scope>NUCLEOTIDE SEQUENCE [LARGE SCALE GENOMIC DNA]</scope>
    <source>
        <strain evidence="1 2">SORGH_AS_0887</strain>
    </source>
</reference>
<comment type="caution">
    <text evidence="1">The sequence shown here is derived from an EMBL/GenBank/DDBJ whole genome shotgun (WGS) entry which is preliminary data.</text>
</comment>
<evidence type="ECO:0000313" key="1">
    <source>
        <dbReference type="EMBL" id="MDQ1209771.1"/>
    </source>
</evidence>
<accession>A0ABU0UZA8</accession>
<sequence>MQTTAQIIDIIYFHGMTLPVITFENIHYVPAKPISDLAGNHWRTAKKTMIEGDNAILYGTKQIQLREFAAQGGASTTLTDMLCIRLDRIYIYFARISTNQMKAQGNIDAANALLNLQIEWAKVLHDYETKGIATKDKNKTDTAELMNLMKLRQMASSIEKQAFTQLLHQKMAELGLPISQQQLDLLNQ</sequence>
<gene>
    <name evidence="1" type="ORF">QE380_002694</name>
</gene>